<dbReference type="AlphaFoldDB" id="A0AAD7W617"/>
<name>A0AAD7W617_9TELE</name>
<dbReference type="CDD" id="cd09917">
    <property type="entry name" value="F-box_SF"/>
    <property type="match status" value="1"/>
</dbReference>
<keyword evidence="2" id="KW-0833">Ubl conjugation pathway</keyword>
<dbReference type="Pfam" id="PF12937">
    <property type="entry name" value="F-box-like"/>
    <property type="match status" value="1"/>
</dbReference>
<dbReference type="Gene3D" id="2.130.10.10">
    <property type="entry name" value="YVTN repeat-like/Quinoprotein amine dehydrogenase"/>
    <property type="match status" value="2"/>
</dbReference>
<dbReference type="EMBL" id="JAINUG010000277">
    <property type="protein sequence ID" value="KAJ8384179.1"/>
    <property type="molecule type" value="Genomic_DNA"/>
</dbReference>
<dbReference type="PROSITE" id="PS50181">
    <property type="entry name" value="FBOX"/>
    <property type="match status" value="1"/>
</dbReference>
<dbReference type="PANTHER" id="PTHR46550:SF2">
    <property type="entry name" value="EXPRESSED SEQUENCE C85627-RELATED"/>
    <property type="match status" value="1"/>
</dbReference>
<dbReference type="InterPro" id="IPR036047">
    <property type="entry name" value="F-box-like_dom_sf"/>
</dbReference>
<reference evidence="4" key="1">
    <citation type="journal article" date="2023" name="Science">
        <title>Genome structures resolve the early diversification of teleost fishes.</title>
        <authorList>
            <person name="Parey E."/>
            <person name="Louis A."/>
            <person name="Montfort J."/>
            <person name="Bouchez O."/>
            <person name="Roques C."/>
            <person name="Iampietro C."/>
            <person name="Lluch J."/>
            <person name="Castinel A."/>
            <person name="Donnadieu C."/>
            <person name="Desvignes T."/>
            <person name="Floi Bucao C."/>
            <person name="Jouanno E."/>
            <person name="Wen M."/>
            <person name="Mejri S."/>
            <person name="Dirks R."/>
            <person name="Jansen H."/>
            <person name="Henkel C."/>
            <person name="Chen W.J."/>
            <person name="Zahm M."/>
            <person name="Cabau C."/>
            <person name="Klopp C."/>
            <person name="Thompson A.W."/>
            <person name="Robinson-Rechavi M."/>
            <person name="Braasch I."/>
            <person name="Lecointre G."/>
            <person name="Bobe J."/>
            <person name="Postlethwait J.H."/>
            <person name="Berthelot C."/>
            <person name="Roest Crollius H."/>
            <person name="Guiguen Y."/>
        </authorList>
    </citation>
    <scope>NUCLEOTIDE SEQUENCE</scope>
    <source>
        <strain evidence="4">NC1722</strain>
    </source>
</reference>
<sequence length="472" mass="52146">MEFDVSNLSLDCLIHIFSFLHEDDLIIASGVCKFWNEAAETPWLWRQMCLQRWTFCNVAWSECGKATWKSYYLQRTQLERRMETGRSGADYTCRSLRGHTGSIVGLVYLVGNSDTADIWNATPVICSASTDGTVRAWNTQQGVQLWATPIQRPLCDITVDPELGLLFTSDSEGKLSAWEGLTGQEVASFLTTSSGCKLLAYSVEDQSVLMAGTSRGSLYTLTSPSLSQVSHQVVFDTFKIDLLISSADRKLLFAATKEGSDMSPKIFSSESLICPSEDGSALYQSVAVSGCCAAAFLPTEPSRMVLIHDSEDWQNSALSVFDISMKKSKYQVDIIVQQVESFQLGIRGRHSEVLLQTRGNDTLVVAMANTLRVYTLKGVMLTSFEDHTQPITALCVDSFRVVTASRDLSLRVLTWKKERDTGLTLQSKFHLLGGSHSMSRGFTKVACDYVSIVASLQSVDGKDVLKAYSFNS</sequence>
<evidence type="ECO:0000313" key="4">
    <source>
        <dbReference type="EMBL" id="KAJ8384179.1"/>
    </source>
</evidence>
<protein>
    <recommendedName>
        <fullName evidence="3">F-box domain-containing protein</fullName>
    </recommendedName>
</protein>
<accession>A0AAD7W617</accession>
<dbReference type="SMART" id="SM00320">
    <property type="entry name" value="WD40"/>
    <property type="match status" value="3"/>
</dbReference>
<dbReference type="Gene3D" id="1.20.1280.50">
    <property type="match status" value="1"/>
</dbReference>
<evidence type="ECO:0000256" key="1">
    <source>
        <dbReference type="ARBA" id="ARBA00004906"/>
    </source>
</evidence>
<dbReference type="SUPFAM" id="SSF50978">
    <property type="entry name" value="WD40 repeat-like"/>
    <property type="match status" value="1"/>
</dbReference>
<dbReference type="InterPro" id="IPR052121">
    <property type="entry name" value="F-box_SCF_Substrate_Recog"/>
</dbReference>
<gene>
    <name evidence="4" type="ORF">AAFF_G00207970</name>
</gene>
<dbReference type="InterPro" id="IPR015943">
    <property type="entry name" value="WD40/YVTN_repeat-like_dom_sf"/>
</dbReference>
<evidence type="ECO:0000259" key="3">
    <source>
        <dbReference type="PROSITE" id="PS50181"/>
    </source>
</evidence>
<dbReference type="InterPro" id="IPR036322">
    <property type="entry name" value="WD40_repeat_dom_sf"/>
</dbReference>
<dbReference type="InterPro" id="IPR001810">
    <property type="entry name" value="F-box_dom"/>
</dbReference>
<dbReference type="InterPro" id="IPR001680">
    <property type="entry name" value="WD40_rpt"/>
</dbReference>
<proteinExistence type="predicted"/>
<comment type="pathway">
    <text evidence="1">Protein modification; protein ubiquitination.</text>
</comment>
<dbReference type="Proteomes" id="UP001221898">
    <property type="component" value="Unassembled WGS sequence"/>
</dbReference>
<evidence type="ECO:0000256" key="2">
    <source>
        <dbReference type="ARBA" id="ARBA00022786"/>
    </source>
</evidence>
<organism evidence="4 5">
    <name type="scientific">Aldrovandia affinis</name>
    <dbReference type="NCBI Taxonomy" id="143900"/>
    <lineage>
        <taxon>Eukaryota</taxon>
        <taxon>Metazoa</taxon>
        <taxon>Chordata</taxon>
        <taxon>Craniata</taxon>
        <taxon>Vertebrata</taxon>
        <taxon>Euteleostomi</taxon>
        <taxon>Actinopterygii</taxon>
        <taxon>Neopterygii</taxon>
        <taxon>Teleostei</taxon>
        <taxon>Notacanthiformes</taxon>
        <taxon>Halosauridae</taxon>
        <taxon>Aldrovandia</taxon>
    </lineage>
</organism>
<dbReference type="GO" id="GO:0005737">
    <property type="term" value="C:cytoplasm"/>
    <property type="evidence" value="ECO:0007669"/>
    <property type="project" value="TreeGrafter"/>
</dbReference>
<keyword evidence="5" id="KW-1185">Reference proteome</keyword>
<comment type="caution">
    <text evidence="4">The sequence shown here is derived from an EMBL/GenBank/DDBJ whole genome shotgun (WGS) entry which is preliminary data.</text>
</comment>
<dbReference type="SUPFAM" id="SSF81383">
    <property type="entry name" value="F-box domain"/>
    <property type="match status" value="1"/>
</dbReference>
<dbReference type="PANTHER" id="PTHR46550">
    <property type="entry name" value="F-BOX ONLY PROTEIN 3"/>
    <property type="match status" value="1"/>
</dbReference>
<evidence type="ECO:0000313" key="5">
    <source>
        <dbReference type="Proteomes" id="UP001221898"/>
    </source>
</evidence>
<feature type="domain" description="F-box" evidence="3">
    <location>
        <begin position="2"/>
        <end position="48"/>
    </location>
</feature>